<gene>
    <name evidence="1" type="ORF">FHR38_003097</name>
</gene>
<evidence type="ECO:0000313" key="1">
    <source>
        <dbReference type="EMBL" id="MBB4959364.1"/>
    </source>
</evidence>
<evidence type="ECO:0000313" key="2">
    <source>
        <dbReference type="Proteomes" id="UP000578819"/>
    </source>
</evidence>
<dbReference type="Proteomes" id="UP000578819">
    <property type="component" value="Unassembled WGS sequence"/>
</dbReference>
<proteinExistence type="predicted"/>
<dbReference type="AlphaFoldDB" id="A0A7W7SR05"/>
<evidence type="ECO:0008006" key="3">
    <source>
        <dbReference type="Google" id="ProtNLM"/>
    </source>
</evidence>
<comment type="caution">
    <text evidence="1">The sequence shown here is derived from an EMBL/GenBank/DDBJ whole genome shotgun (WGS) entry which is preliminary data.</text>
</comment>
<dbReference type="RefSeq" id="WP_184535309.1">
    <property type="nucleotide sequence ID" value="NZ_JACHJW010000001.1"/>
</dbReference>
<reference evidence="1 2" key="1">
    <citation type="submission" date="2020-08" db="EMBL/GenBank/DDBJ databases">
        <title>Sequencing the genomes of 1000 actinobacteria strains.</title>
        <authorList>
            <person name="Klenk H.-P."/>
        </authorList>
    </citation>
    <scope>NUCLEOTIDE SEQUENCE [LARGE SCALE GENOMIC DNA]</scope>
    <source>
        <strain evidence="1 2">DSM 45886</strain>
    </source>
</reference>
<accession>A0A7W7SR05</accession>
<dbReference type="EMBL" id="JACHJW010000001">
    <property type="protein sequence ID" value="MBB4959364.1"/>
    <property type="molecule type" value="Genomic_DNA"/>
</dbReference>
<name>A0A7W7SR05_9ACTN</name>
<sequence length="319" mass="36145">MRLFRRRSAKPAIDPAMGDPAARLVYDALARRDWPTARDALTSVTDPDDHAFCVSVAAEVPGVQDWIEEWITAEPDSTLPVLVRGTHAVRWAWEARGTARAAYTSQDQFREFHKRLKFAENCLDEVVERDPDDTTGRMYLVLSARGRQVDRAEVRRRFDEVIARHPYHRLAHEHMLQYRCQKWSGSHEEMFTFARESAAKAPAGSSLGELIAVAHIERWLGLPSPEDADYMKTSAVVAELNAAADRSIRHPDFQRQSGWPVLHNLFAFAFALAGDHRSALEQFDVVGDQVTEWPWQYLNGRDPAGRFVRARAAIAAATR</sequence>
<protein>
    <recommendedName>
        <fullName evidence="3">DUF4034 domain-containing protein</fullName>
    </recommendedName>
</protein>
<keyword evidence="2" id="KW-1185">Reference proteome</keyword>
<organism evidence="1 2">
    <name type="scientific">Micromonospora polyrhachis</name>
    <dbReference type="NCBI Taxonomy" id="1282883"/>
    <lineage>
        <taxon>Bacteria</taxon>
        <taxon>Bacillati</taxon>
        <taxon>Actinomycetota</taxon>
        <taxon>Actinomycetes</taxon>
        <taxon>Micromonosporales</taxon>
        <taxon>Micromonosporaceae</taxon>
        <taxon>Micromonospora</taxon>
    </lineage>
</organism>